<organism evidence="1 2">
    <name type="scientific">Vespula maculifrons</name>
    <name type="common">Eastern yellow jacket</name>
    <name type="synonym">Wasp</name>
    <dbReference type="NCBI Taxonomy" id="7453"/>
    <lineage>
        <taxon>Eukaryota</taxon>
        <taxon>Metazoa</taxon>
        <taxon>Ecdysozoa</taxon>
        <taxon>Arthropoda</taxon>
        <taxon>Hexapoda</taxon>
        <taxon>Insecta</taxon>
        <taxon>Pterygota</taxon>
        <taxon>Neoptera</taxon>
        <taxon>Endopterygota</taxon>
        <taxon>Hymenoptera</taxon>
        <taxon>Apocrita</taxon>
        <taxon>Aculeata</taxon>
        <taxon>Vespoidea</taxon>
        <taxon>Vespidae</taxon>
        <taxon>Vespinae</taxon>
        <taxon>Vespula</taxon>
    </lineage>
</organism>
<proteinExistence type="predicted"/>
<evidence type="ECO:0000313" key="2">
    <source>
        <dbReference type="Proteomes" id="UP001607303"/>
    </source>
</evidence>
<dbReference type="Proteomes" id="UP001607303">
    <property type="component" value="Unassembled WGS sequence"/>
</dbReference>
<sequence>MGKRSDDSIDSLKKFKDFHIKGVERWKIIEQLSAGMRRKDSNKKKSKKTKSCSCTMFRALSKRALGGKHQAGTRTCVITKKENQKQVEDRNREKEDEVLLENCQTTRTVQIFTRDRFAMGMHWVQLALPPHHITDAVDAILGIP</sequence>
<reference evidence="1 2" key="1">
    <citation type="journal article" date="2024" name="Ann. Entomol. Soc. Am.">
        <title>Genomic analyses of the southern and eastern yellowjacket wasps (Hymenoptera: Vespidae) reveal evolutionary signatures of social life.</title>
        <authorList>
            <person name="Catto M.A."/>
            <person name="Caine P.B."/>
            <person name="Orr S.E."/>
            <person name="Hunt B.G."/>
            <person name="Goodisman M.A.D."/>
        </authorList>
    </citation>
    <scope>NUCLEOTIDE SEQUENCE [LARGE SCALE GENOMIC DNA]</scope>
    <source>
        <strain evidence="1">232</strain>
        <tissue evidence="1">Head and thorax</tissue>
    </source>
</reference>
<accession>A0ABD2BD02</accession>
<evidence type="ECO:0000313" key="1">
    <source>
        <dbReference type="EMBL" id="KAL2730626.1"/>
    </source>
</evidence>
<gene>
    <name evidence="1" type="ORF">V1477_016437</name>
</gene>
<keyword evidence="2" id="KW-1185">Reference proteome</keyword>
<protein>
    <submittedName>
        <fullName evidence="1">Uncharacterized protein</fullName>
    </submittedName>
</protein>
<dbReference type="AlphaFoldDB" id="A0ABD2BD02"/>
<comment type="caution">
    <text evidence="1">The sequence shown here is derived from an EMBL/GenBank/DDBJ whole genome shotgun (WGS) entry which is preliminary data.</text>
</comment>
<name>A0ABD2BD02_VESMC</name>
<dbReference type="EMBL" id="JAYRBN010000091">
    <property type="protein sequence ID" value="KAL2730626.1"/>
    <property type="molecule type" value="Genomic_DNA"/>
</dbReference>